<dbReference type="GO" id="GO:0016020">
    <property type="term" value="C:membrane"/>
    <property type="evidence" value="ECO:0007669"/>
    <property type="project" value="TreeGrafter"/>
</dbReference>
<keyword evidence="3" id="KW-0812">Transmembrane</keyword>
<dbReference type="SMART" id="SM01117">
    <property type="entry name" value="Cyt-b5"/>
    <property type="match status" value="1"/>
</dbReference>
<evidence type="ECO:0000256" key="2">
    <source>
        <dbReference type="SAM" id="MobiDB-lite"/>
    </source>
</evidence>
<dbReference type="Pfam" id="PF00487">
    <property type="entry name" value="FA_desaturase"/>
    <property type="match status" value="1"/>
</dbReference>
<keyword evidence="3" id="KW-0472">Membrane</keyword>
<feature type="domain" description="Cytochrome b5 heme-binding" evidence="4">
    <location>
        <begin position="37"/>
        <end position="86"/>
    </location>
</feature>
<dbReference type="Gene3D" id="3.10.120.10">
    <property type="entry name" value="Cytochrome b5-like heme/steroid binding domain"/>
    <property type="match status" value="1"/>
</dbReference>
<dbReference type="InterPro" id="IPR001199">
    <property type="entry name" value="Cyt_B5-like_heme/steroid-bd"/>
</dbReference>
<dbReference type="Pfam" id="PF00173">
    <property type="entry name" value="Cyt-b5"/>
    <property type="match status" value="1"/>
</dbReference>
<feature type="transmembrane region" description="Helical" evidence="3">
    <location>
        <begin position="144"/>
        <end position="164"/>
    </location>
</feature>
<dbReference type="GO" id="GO:0006636">
    <property type="term" value="P:unsaturated fatty acid biosynthetic process"/>
    <property type="evidence" value="ECO:0007669"/>
    <property type="project" value="UniProtKB-ARBA"/>
</dbReference>
<protein>
    <recommendedName>
        <fullName evidence="4">Cytochrome b5 heme-binding domain-containing protein</fullName>
    </recommendedName>
</protein>
<dbReference type="PROSITE" id="PS50255">
    <property type="entry name" value="CYTOCHROME_B5_2"/>
    <property type="match status" value="1"/>
</dbReference>
<name>A0A7S0PKD7_9CHLO</name>
<dbReference type="PANTHER" id="PTHR19353:SF19">
    <property type="entry name" value="DELTA(5) FATTY ACID DESATURASE C-RELATED"/>
    <property type="match status" value="1"/>
</dbReference>
<reference evidence="5" key="1">
    <citation type="submission" date="2021-01" db="EMBL/GenBank/DDBJ databases">
        <authorList>
            <person name="Corre E."/>
            <person name="Pelletier E."/>
            <person name="Niang G."/>
            <person name="Scheremetjew M."/>
            <person name="Finn R."/>
            <person name="Kale V."/>
            <person name="Holt S."/>
            <person name="Cochrane G."/>
            <person name="Meng A."/>
            <person name="Brown T."/>
            <person name="Cohen L."/>
        </authorList>
    </citation>
    <scope>NUCLEOTIDE SEQUENCE</scope>
    <source>
        <strain evidence="5">Clade-D-RCC2572</strain>
    </source>
</reference>
<dbReference type="SUPFAM" id="SSF55856">
    <property type="entry name" value="Cytochrome b5-like heme/steroid binding domain"/>
    <property type="match status" value="1"/>
</dbReference>
<dbReference type="AlphaFoldDB" id="A0A7S0PKD7"/>
<dbReference type="PANTHER" id="PTHR19353">
    <property type="entry name" value="FATTY ACID DESATURASE 2"/>
    <property type="match status" value="1"/>
</dbReference>
<sequence length="471" mass="52401">MPTSDAAVMDKPAEDERVALQTPRPDVAQPGAADPWNDEKWQKTKWTVYRDVAYDLGPFFEKHPGGNWLLNLAIGRDCTALMESYHLRPEVATARFRMLPKLEGFPVEAVPRSPRPNDSPLYNNIRNRVREELFPEEGKNKHRMGGDFATCVILGFATFAYTVYAMMPGFLSGMLLGLGGAWIGLTIQHCANHGAMSPSPAVNGVLGLTNDLIGGSSLMWRYHHQVSHHIHCNDNALDQDVYTAMPLLRFDARRPKAWYHRFQQWYMFLAFPLMQVAFQVGDIAGLFTRDTEGAKLHGATTWELTTVVLGKIAHFGLLLGPLLQHSAAAVAAGVVGFTACQGMVLACTFAVSHNVKEAKVVEDTGGEAWERDWGVQQLVTSADWGGKIGNFFTGGLNLQVEHHLFPAICFVHYPAIAKIVQEEAAKLNIPYSSYRTLPAIFVEFWRFVREMGRAEQIGDVLFPRHANPQLA</sequence>
<organism evidence="5">
    <name type="scientific">Ostreococcus mediterraneus</name>
    <dbReference type="NCBI Taxonomy" id="1486918"/>
    <lineage>
        <taxon>Eukaryota</taxon>
        <taxon>Viridiplantae</taxon>
        <taxon>Chlorophyta</taxon>
        <taxon>Mamiellophyceae</taxon>
        <taxon>Mamiellales</taxon>
        <taxon>Bathycoccaceae</taxon>
        <taxon>Ostreococcus</taxon>
    </lineage>
</organism>
<dbReference type="InterPro" id="IPR012171">
    <property type="entry name" value="Fatty_acid_desaturase"/>
</dbReference>
<evidence type="ECO:0000256" key="1">
    <source>
        <dbReference type="ARBA" id="ARBA00023002"/>
    </source>
</evidence>
<dbReference type="GO" id="GO:0042759">
    <property type="term" value="P:long-chain fatty acid biosynthetic process"/>
    <property type="evidence" value="ECO:0007669"/>
    <property type="project" value="UniProtKB-ARBA"/>
</dbReference>
<dbReference type="PIRSF" id="PIRSF015921">
    <property type="entry name" value="FA_sphinglp_des"/>
    <property type="match status" value="1"/>
</dbReference>
<proteinExistence type="predicted"/>
<dbReference type="CDD" id="cd03506">
    <property type="entry name" value="Delta6-FADS-like"/>
    <property type="match status" value="1"/>
</dbReference>
<evidence type="ECO:0000313" key="5">
    <source>
        <dbReference type="EMBL" id="CAD8580324.1"/>
    </source>
</evidence>
<accession>A0A7S0PKD7</accession>
<feature type="region of interest" description="Disordered" evidence="2">
    <location>
        <begin position="1"/>
        <end position="37"/>
    </location>
</feature>
<dbReference type="InterPro" id="IPR005804">
    <property type="entry name" value="FA_desaturase_dom"/>
</dbReference>
<keyword evidence="3" id="KW-1133">Transmembrane helix</keyword>
<keyword evidence="1" id="KW-0560">Oxidoreductase</keyword>
<dbReference type="GO" id="GO:0016717">
    <property type="term" value="F:oxidoreductase activity, acting on paired donors, with oxidation of a pair of donors resulting in the reduction of molecular oxygen to two molecules of water"/>
    <property type="evidence" value="ECO:0007669"/>
    <property type="project" value="TreeGrafter"/>
</dbReference>
<gene>
    <name evidence="5" type="ORF">OMED0929_LOCUS2743</name>
</gene>
<evidence type="ECO:0000256" key="3">
    <source>
        <dbReference type="SAM" id="Phobius"/>
    </source>
</evidence>
<dbReference type="InterPro" id="IPR036400">
    <property type="entry name" value="Cyt_B5-like_heme/steroid_sf"/>
</dbReference>
<dbReference type="EMBL" id="HBEW01003331">
    <property type="protein sequence ID" value="CAD8580324.1"/>
    <property type="molecule type" value="Transcribed_RNA"/>
</dbReference>
<evidence type="ECO:0000259" key="4">
    <source>
        <dbReference type="PROSITE" id="PS50255"/>
    </source>
</evidence>